<proteinExistence type="inferred from homology"/>
<evidence type="ECO:0000256" key="1">
    <source>
        <dbReference type="ARBA" id="ARBA00004141"/>
    </source>
</evidence>
<feature type="domain" description="EamA" evidence="7">
    <location>
        <begin position="6"/>
        <end position="138"/>
    </location>
</feature>
<dbReference type="EMBL" id="JACBXS010000009">
    <property type="protein sequence ID" value="NYS24618.1"/>
    <property type="molecule type" value="Genomic_DNA"/>
</dbReference>
<dbReference type="InterPro" id="IPR037185">
    <property type="entry name" value="EmrE-like"/>
</dbReference>
<dbReference type="PANTHER" id="PTHR32322:SF2">
    <property type="entry name" value="EAMA DOMAIN-CONTAINING PROTEIN"/>
    <property type="match status" value="1"/>
</dbReference>
<reference evidence="8 9" key="1">
    <citation type="journal article" date="2000" name="Arch. Microbiol.">
        <title>Rhodobaca bogoriensis gen. nov. and sp. nov., an alkaliphilic purple nonsulfur bacterium from African Rift Valley soda lakes.</title>
        <authorList>
            <person name="Milford A.D."/>
            <person name="Achenbach L.A."/>
            <person name="Jung D.O."/>
            <person name="Madigan M.T."/>
        </authorList>
    </citation>
    <scope>NUCLEOTIDE SEQUENCE [LARGE SCALE GENOMIC DNA]</scope>
    <source>
        <strain evidence="8 9">2376</strain>
    </source>
</reference>
<feature type="transmembrane region" description="Helical" evidence="6">
    <location>
        <begin position="156"/>
        <end position="172"/>
    </location>
</feature>
<keyword evidence="5 6" id="KW-0472">Membrane</keyword>
<comment type="subcellular location">
    <subcellularLocation>
        <location evidence="1">Membrane</location>
        <topology evidence="1">Multi-pass membrane protein</topology>
    </subcellularLocation>
</comment>
<accession>A0A7Z0HYG2</accession>
<feature type="transmembrane region" description="Helical" evidence="6">
    <location>
        <begin position="184"/>
        <end position="203"/>
    </location>
</feature>
<gene>
    <name evidence="8" type="ORF">HUK65_06400</name>
</gene>
<keyword evidence="4 6" id="KW-1133">Transmembrane helix</keyword>
<dbReference type="SUPFAM" id="SSF103481">
    <property type="entry name" value="Multidrug resistance efflux transporter EmrE"/>
    <property type="match status" value="2"/>
</dbReference>
<comment type="similarity">
    <text evidence="2">Belongs to the EamA transporter family.</text>
</comment>
<feature type="transmembrane region" description="Helical" evidence="6">
    <location>
        <begin position="94"/>
        <end position="115"/>
    </location>
</feature>
<feature type="transmembrane region" description="Helical" evidence="6">
    <location>
        <begin position="271"/>
        <end position="289"/>
    </location>
</feature>
<dbReference type="Pfam" id="PF00892">
    <property type="entry name" value="EamA"/>
    <property type="match status" value="2"/>
</dbReference>
<dbReference type="InterPro" id="IPR050638">
    <property type="entry name" value="AA-Vitamin_Transporters"/>
</dbReference>
<feature type="transmembrane region" description="Helical" evidence="6">
    <location>
        <begin position="35"/>
        <end position="56"/>
    </location>
</feature>
<dbReference type="AlphaFoldDB" id="A0A7Z0HYG2"/>
<comment type="caution">
    <text evidence="8">The sequence shown here is derived from an EMBL/GenBank/DDBJ whole genome shotgun (WGS) entry which is preliminary data.</text>
</comment>
<dbReference type="PANTHER" id="PTHR32322">
    <property type="entry name" value="INNER MEMBRANE TRANSPORTER"/>
    <property type="match status" value="1"/>
</dbReference>
<evidence type="ECO:0000256" key="5">
    <source>
        <dbReference type="ARBA" id="ARBA00023136"/>
    </source>
</evidence>
<feature type="transmembrane region" description="Helical" evidence="6">
    <location>
        <begin position="68"/>
        <end position="88"/>
    </location>
</feature>
<evidence type="ECO:0000259" key="7">
    <source>
        <dbReference type="Pfam" id="PF00892"/>
    </source>
</evidence>
<organism evidence="8 9">
    <name type="scientific">Rhabdonatronobacter sediminivivens</name>
    <dbReference type="NCBI Taxonomy" id="2743469"/>
    <lineage>
        <taxon>Bacteria</taxon>
        <taxon>Pseudomonadati</taxon>
        <taxon>Pseudomonadota</taxon>
        <taxon>Alphaproteobacteria</taxon>
        <taxon>Rhodobacterales</taxon>
        <taxon>Paracoccaceae</taxon>
        <taxon>Rhabdonatronobacter</taxon>
    </lineage>
</organism>
<evidence type="ECO:0000256" key="2">
    <source>
        <dbReference type="ARBA" id="ARBA00007362"/>
    </source>
</evidence>
<feature type="domain" description="EamA" evidence="7">
    <location>
        <begin position="154"/>
        <end position="289"/>
    </location>
</feature>
<evidence type="ECO:0000256" key="4">
    <source>
        <dbReference type="ARBA" id="ARBA00022989"/>
    </source>
</evidence>
<protein>
    <submittedName>
        <fullName evidence="8">DMT family transporter</fullName>
    </submittedName>
</protein>
<feature type="transmembrane region" description="Helical" evidence="6">
    <location>
        <begin position="122"/>
        <end position="141"/>
    </location>
</feature>
<feature type="transmembrane region" description="Helical" evidence="6">
    <location>
        <begin position="215"/>
        <end position="235"/>
    </location>
</feature>
<sequence length="301" mass="31843">MPPAARGHLAMLGFSALVAGSFSLGALVANDLAPTVLNAVRFAIAAGVLLVLVALGPGFRRAHVLAPWRYLLLGGTFSIYFALMFEGLKTAPPVSAGAIFTLTPLITAGFAWLLLRQGMTPRMVLALAIGAAGALWVIFRADLGAVLSFDPGRGEAIYFTGCIAHALFIPMLRKLHRGEPALVVTTYVNLACCLVLGLAGLRPLLETDWTALPTLVWWTILYTAIFASAVTFFLLQYAAQVLPSSKVMAYTYLTPSWIILWELALGHGLPTALVLPGIGLSIIALALLLKDEAPPPAPATG</sequence>
<evidence type="ECO:0000256" key="6">
    <source>
        <dbReference type="SAM" id="Phobius"/>
    </source>
</evidence>
<dbReference type="RefSeq" id="WP_179905320.1">
    <property type="nucleotide sequence ID" value="NZ_JACBXS010000009.1"/>
</dbReference>
<name>A0A7Z0HYG2_9RHOB</name>
<keyword evidence="3 6" id="KW-0812">Transmembrane</keyword>
<keyword evidence="9" id="KW-1185">Reference proteome</keyword>
<evidence type="ECO:0000256" key="3">
    <source>
        <dbReference type="ARBA" id="ARBA00022692"/>
    </source>
</evidence>
<dbReference type="Proteomes" id="UP000529417">
    <property type="component" value="Unassembled WGS sequence"/>
</dbReference>
<dbReference type="GO" id="GO:0016020">
    <property type="term" value="C:membrane"/>
    <property type="evidence" value="ECO:0007669"/>
    <property type="project" value="UniProtKB-SubCell"/>
</dbReference>
<dbReference type="InterPro" id="IPR000620">
    <property type="entry name" value="EamA_dom"/>
</dbReference>
<evidence type="ECO:0000313" key="9">
    <source>
        <dbReference type="Proteomes" id="UP000529417"/>
    </source>
</evidence>
<evidence type="ECO:0000313" key="8">
    <source>
        <dbReference type="EMBL" id="NYS24618.1"/>
    </source>
</evidence>